<dbReference type="GO" id="GO:0016787">
    <property type="term" value="F:hydrolase activity"/>
    <property type="evidence" value="ECO:0007669"/>
    <property type="project" value="UniProtKB-KW"/>
</dbReference>
<dbReference type="Proteomes" id="UP001332192">
    <property type="component" value="Chromosome"/>
</dbReference>
<dbReference type="RefSeq" id="WP_324717221.1">
    <property type="nucleotide sequence ID" value="NZ_CP141615.1"/>
</dbReference>
<dbReference type="Gene3D" id="3.40.50.1820">
    <property type="entry name" value="alpha/beta hydrolase"/>
    <property type="match status" value="1"/>
</dbReference>
<feature type="domain" description="Serine aminopeptidase S33" evidence="1">
    <location>
        <begin position="39"/>
        <end position="146"/>
    </location>
</feature>
<protein>
    <submittedName>
        <fullName evidence="2">Alpha/beta fold hydrolase</fullName>
    </submittedName>
</protein>
<dbReference type="InterPro" id="IPR029058">
    <property type="entry name" value="AB_hydrolase_fold"/>
</dbReference>
<dbReference type="InterPro" id="IPR053145">
    <property type="entry name" value="AB_hydrolase_Est10"/>
</dbReference>
<name>A0ABZ1BYM8_9FIRM</name>
<keyword evidence="2" id="KW-0378">Hydrolase</keyword>
<proteinExistence type="predicted"/>
<dbReference type="Pfam" id="PF12146">
    <property type="entry name" value="Hydrolase_4"/>
    <property type="match status" value="1"/>
</dbReference>
<dbReference type="PANTHER" id="PTHR43265">
    <property type="entry name" value="ESTERASE ESTD"/>
    <property type="match status" value="1"/>
</dbReference>
<dbReference type="SUPFAM" id="SSF53474">
    <property type="entry name" value="alpha/beta-Hydrolases"/>
    <property type="match status" value="1"/>
</dbReference>
<dbReference type="InterPro" id="IPR022742">
    <property type="entry name" value="Hydrolase_4"/>
</dbReference>
<evidence type="ECO:0000313" key="2">
    <source>
        <dbReference type="EMBL" id="WRP17950.1"/>
    </source>
</evidence>
<sequence length="269" mass="29064">MPASPGRIEEEPIRIVVEGQQLIGIVHRPPGGADERPPAVVLCHGFGGHKAENHRLFVKAARAMAKAGMAALRFDFRGSGDSEGEFEEMTLSGEITDALAALAYARSHVGRPVALLGMSMGGAVATLAAERDGDVAALVLWSAVADPLRIARHMATQAPDQPRVIMYRGHYDRAGNLIGQGFVDDLPRHRPLDAAARYPGPVLLVHGTRDEAVPPSDAELYFAAFPTRDKTLHQVAGADHTYNRGEWTDQVIETTVAWLRRHLLPAPQS</sequence>
<keyword evidence="3" id="KW-1185">Reference proteome</keyword>
<gene>
    <name evidence="2" type="ORF">U7230_02755</name>
</gene>
<organism evidence="2 3">
    <name type="scientific">Carboxydichorda subterranea</name>
    <dbReference type="NCBI Taxonomy" id="3109565"/>
    <lineage>
        <taxon>Bacteria</taxon>
        <taxon>Bacillati</taxon>
        <taxon>Bacillota</taxon>
        <taxon>Limnochordia</taxon>
        <taxon>Limnochordales</taxon>
        <taxon>Geochordaceae</taxon>
        <taxon>Carboxydichorda</taxon>
    </lineage>
</organism>
<evidence type="ECO:0000313" key="3">
    <source>
        <dbReference type="Proteomes" id="UP001332192"/>
    </source>
</evidence>
<dbReference type="PANTHER" id="PTHR43265:SF1">
    <property type="entry name" value="ESTERASE ESTD"/>
    <property type="match status" value="1"/>
</dbReference>
<accession>A0ABZ1BYM8</accession>
<dbReference type="EMBL" id="CP141615">
    <property type="protein sequence ID" value="WRP17950.1"/>
    <property type="molecule type" value="Genomic_DNA"/>
</dbReference>
<evidence type="ECO:0000259" key="1">
    <source>
        <dbReference type="Pfam" id="PF12146"/>
    </source>
</evidence>
<reference evidence="2 3" key="1">
    <citation type="journal article" date="2024" name="Front. Microbiol.">
        <title>Novel thermophilic genera Geochorda gen. nov. and Carboxydochorda gen. nov. from the deep terrestrial subsurface reveal the ecophysiological diversity in the class Limnochordia.</title>
        <authorList>
            <person name="Karnachuk O.V."/>
            <person name="Lukina A.P."/>
            <person name="Avakyan M.R."/>
            <person name="Kadnikov V.V."/>
            <person name="Begmatov S."/>
            <person name="Beletsky A.V."/>
            <person name="Vlasova K.G."/>
            <person name="Novikov A.A."/>
            <person name="Shcherbakova V.A."/>
            <person name="Mardanov A.V."/>
            <person name="Ravin N.V."/>
        </authorList>
    </citation>
    <scope>NUCLEOTIDE SEQUENCE [LARGE SCALE GENOMIC DNA]</scope>
    <source>
        <strain evidence="2 3">L945</strain>
    </source>
</reference>